<sequence>MSLLHEEQRDFLLLGFKTLIVKVTQNKNWPSEFKVSKQGGAEGRVCCVGLDYSGQVCSMVISYQFHVDKTTWVGLWFGPLSMSMWSLSERKEDTSEEVDFVPNEKEIFKKKSE</sequence>
<organism evidence="1 2">
    <name type="scientific">Canavalia gladiata</name>
    <name type="common">Sword bean</name>
    <name type="synonym">Dolichos gladiatus</name>
    <dbReference type="NCBI Taxonomy" id="3824"/>
    <lineage>
        <taxon>Eukaryota</taxon>
        <taxon>Viridiplantae</taxon>
        <taxon>Streptophyta</taxon>
        <taxon>Embryophyta</taxon>
        <taxon>Tracheophyta</taxon>
        <taxon>Spermatophyta</taxon>
        <taxon>Magnoliopsida</taxon>
        <taxon>eudicotyledons</taxon>
        <taxon>Gunneridae</taxon>
        <taxon>Pentapetalae</taxon>
        <taxon>rosids</taxon>
        <taxon>fabids</taxon>
        <taxon>Fabales</taxon>
        <taxon>Fabaceae</taxon>
        <taxon>Papilionoideae</taxon>
        <taxon>50 kb inversion clade</taxon>
        <taxon>NPAAA clade</taxon>
        <taxon>indigoferoid/millettioid clade</taxon>
        <taxon>Phaseoleae</taxon>
        <taxon>Canavalia</taxon>
    </lineage>
</organism>
<name>A0AAN9LRV7_CANGL</name>
<proteinExistence type="predicted"/>
<accession>A0AAN9LRV7</accession>
<evidence type="ECO:0000313" key="1">
    <source>
        <dbReference type="EMBL" id="KAK7340661.1"/>
    </source>
</evidence>
<dbReference type="Proteomes" id="UP001367508">
    <property type="component" value="Unassembled WGS sequence"/>
</dbReference>
<dbReference type="AlphaFoldDB" id="A0AAN9LRV7"/>
<keyword evidence="2" id="KW-1185">Reference proteome</keyword>
<evidence type="ECO:0000313" key="2">
    <source>
        <dbReference type="Proteomes" id="UP001367508"/>
    </source>
</evidence>
<gene>
    <name evidence="1" type="ORF">VNO77_21370</name>
</gene>
<dbReference type="EMBL" id="JAYMYQ010000004">
    <property type="protein sequence ID" value="KAK7340661.1"/>
    <property type="molecule type" value="Genomic_DNA"/>
</dbReference>
<protein>
    <submittedName>
        <fullName evidence="1">Uncharacterized protein</fullName>
    </submittedName>
</protein>
<reference evidence="1 2" key="1">
    <citation type="submission" date="2024-01" db="EMBL/GenBank/DDBJ databases">
        <title>The genomes of 5 underutilized Papilionoideae crops provide insights into root nodulation and disease resistanc.</title>
        <authorList>
            <person name="Jiang F."/>
        </authorList>
    </citation>
    <scope>NUCLEOTIDE SEQUENCE [LARGE SCALE GENOMIC DNA]</scope>
    <source>
        <strain evidence="1">LVBAO_FW01</strain>
        <tissue evidence="1">Leaves</tissue>
    </source>
</reference>
<comment type="caution">
    <text evidence="1">The sequence shown here is derived from an EMBL/GenBank/DDBJ whole genome shotgun (WGS) entry which is preliminary data.</text>
</comment>